<evidence type="ECO:0000313" key="3">
    <source>
        <dbReference type="Proteomes" id="UP000266841"/>
    </source>
</evidence>
<accession>K0S0F8</accession>
<dbReference type="EMBL" id="AGNL01024230">
    <property type="protein sequence ID" value="EJK58790.1"/>
    <property type="molecule type" value="Genomic_DNA"/>
</dbReference>
<gene>
    <name evidence="2" type="ORF">THAOC_21055</name>
</gene>
<feature type="non-terminal residue" evidence="2">
    <location>
        <position position="1"/>
    </location>
</feature>
<feature type="region of interest" description="Disordered" evidence="1">
    <location>
        <begin position="45"/>
        <end position="65"/>
    </location>
</feature>
<evidence type="ECO:0000313" key="2">
    <source>
        <dbReference type="EMBL" id="EJK58790.1"/>
    </source>
</evidence>
<reference evidence="2 3" key="1">
    <citation type="journal article" date="2012" name="Genome Biol.">
        <title>Genome and low-iron response of an oceanic diatom adapted to chronic iron limitation.</title>
        <authorList>
            <person name="Lommer M."/>
            <person name="Specht M."/>
            <person name="Roy A.S."/>
            <person name="Kraemer L."/>
            <person name="Andreson R."/>
            <person name="Gutowska M.A."/>
            <person name="Wolf J."/>
            <person name="Bergner S.V."/>
            <person name="Schilhabel M.B."/>
            <person name="Klostermeier U.C."/>
            <person name="Beiko R.G."/>
            <person name="Rosenstiel P."/>
            <person name="Hippler M."/>
            <person name="Laroche J."/>
        </authorList>
    </citation>
    <scope>NUCLEOTIDE SEQUENCE [LARGE SCALE GENOMIC DNA]</scope>
    <source>
        <strain evidence="2 3">CCMP1005</strain>
    </source>
</reference>
<protein>
    <submittedName>
        <fullName evidence="2">Uncharacterized protein</fullName>
    </submittedName>
</protein>
<name>K0S0F8_THAOC</name>
<dbReference type="Proteomes" id="UP000266841">
    <property type="component" value="Unassembled WGS sequence"/>
</dbReference>
<sequence length="65" mass="7628">HEGETLLRQGWEQSSEGGFHNLQFEEWVEHHFLWLNELKVQSTTPLVLSDKDDKRDDDCEEGSNT</sequence>
<keyword evidence="3" id="KW-1185">Reference proteome</keyword>
<proteinExistence type="predicted"/>
<evidence type="ECO:0000256" key="1">
    <source>
        <dbReference type="SAM" id="MobiDB-lite"/>
    </source>
</evidence>
<dbReference type="AlphaFoldDB" id="K0S0F8"/>
<organism evidence="2 3">
    <name type="scientific">Thalassiosira oceanica</name>
    <name type="common">Marine diatom</name>
    <dbReference type="NCBI Taxonomy" id="159749"/>
    <lineage>
        <taxon>Eukaryota</taxon>
        <taxon>Sar</taxon>
        <taxon>Stramenopiles</taxon>
        <taxon>Ochrophyta</taxon>
        <taxon>Bacillariophyta</taxon>
        <taxon>Coscinodiscophyceae</taxon>
        <taxon>Thalassiosirophycidae</taxon>
        <taxon>Thalassiosirales</taxon>
        <taxon>Thalassiosiraceae</taxon>
        <taxon>Thalassiosira</taxon>
    </lineage>
</organism>
<comment type="caution">
    <text evidence="2">The sequence shown here is derived from an EMBL/GenBank/DDBJ whole genome shotgun (WGS) entry which is preliminary data.</text>
</comment>